<evidence type="ECO:0000313" key="4">
    <source>
        <dbReference type="Proteomes" id="UP000275078"/>
    </source>
</evidence>
<feature type="domain" description="C2H2-type" evidence="2">
    <location>
        <begin position="1"/>
        <end position="26"/>
    </location>
</feature>
<organism evidence="3 4">
    <name type="scientific">Ascobolus immersus RN42</name>
    <dbReference type="NCBI Taxonomy" id="1160509"/>
    <lineage>
        <taxon>Eukaryota</taxon>
        <taxon>Fungi</taxon>
        <taxon>Dikarya</taxon>
        <taxon>Ascomycota</taxon>
        <taxon>Pezizomycotina</taxon>
        <taxon>Pezizomycetes</taxon>
        <taxon>Pezizales</taxon>
        <taxon>Ascobolaceae</taxon>
        <taxon>Ascobolus</taxon>
    </lineage>
</organism>
<keyword evidence="4" id="KW-1185">Reference proteome</keyword>
<accession>A0A3N4HLS1</accession>
<gene>
    <name evidence="3" type="ORF">BJ508DRAFT_313780</name>
</gene>
<protein>
    <recommendedName>
        <fullName evidence="2">C2H2-type domain-containing protein</fullName>
    </recommendedName>
</protein>
<feature type="compositionally biased region" description="Polar residues" evidence="1">
    <location>
        <begin position="122"/>
        <end position="140"/>
    </location>
</feature>
<feature type="domain" description="C2H2-type" evidence="2">
    <location>
        <begin position="57"/>
        <end position="82"/>
    </location>
</feature>
<evidence type="ECO:0000313" key="3">
    <source>
        <dbReference type="EMBL" id="RPA73468.1"/>
    </source>
</evidence>
<feature type="compositionally biased region" description="Basic and acidic residues" evidence="1">
    <location>
        <begin position="170"/>
        <end position="180"/>
    </location>
</feature>
<dbReference type="SMART" id="SM00355">
    <property type="entry name" value="ZnF_C2H2"/>
    <property type="match status" value="2"/>
</dbReference>
<reference evidence="3 4" key="1">
    <citation type="journal article" date="2018" name="Nat. Ecol. Evol.">
        <title>Pezizomycetes genomes reveal the molecular basis of ectomycorrhizal truffle lifestyle.</title>
        <authorList>
            <person name="Murat C."/>
            <person name="Payen T."/>
            <person name="Noel B."/>
            <person name="Kuo A."/>
            <person name="Morin E."/>
            <person name="Chen J."/>
            <person name="Kohler A."/>
            <person name="Krizsan K."/>
            <person name="Balestrini R."/>
            <person name="Da Silva C."/>
            <person name="Montanini B."/>
            <person name="Hainaut M."/>
            <person name="Levati E."/>
            <person name="Barry K.W."/>
            <person name="Belfiori B."/>
            <person name="Cichocki N."/>
            <person name="Clum A."/>
            <person name="Dockter R.B."/>
            <person name="Fauchery L."/>
            <person name="Guy J."/>
            <person name="Iotti M."/>
            <person name="Le Tacon F."/>
            <person name="Lindquist E.A."/>
            <person name="Lipzen A."/>
            <person name="Malagnac F."/>
            <person name="Mello A."/>
            <person name="Molinier V."/>
            <person name="Miyauchi S."/>
            <person name="Poulain J."/>
            <person name="Riccioni C."/>
            <person name="Rubini A."/>
            <person name="Sitrit Y."/>
            <person name="Splivallo R."/>
            <person name="Traeger S."/>
            <person name="Wang M."/>
            <person name="Zifcakova L."/>
            <person name="Wipf D."/>
            <person name="Zambonelli A."/>
            <person name="Paolocci F."/>
            <person name="Nowrousian M."/>
            <person name="Ottonello S."/>
            <person name="Baldrian P."/>
            <person name="Spatafora J.W."/>
            <person name="Henrissat B."/>
            <person name="Nagy L.G."/>
            <person name="Aury J.M."/>
            <person name="Wincker P."/>
            <person name="Grigoriev I.V."/>
            <person name="Bonfante P."/>
            <person name="Martin F.M."/>
        </authorList>
    </citation>
    <scope>NUCLEOTIDE SEQUENCE [LARGE SCALE GENOMIC DNA]</scope>
    <source>
        <strain evidence="3 4">RN42</strain>
    </source>
</reference>
<evidence type="ECO:0000256" key="1">
    <source>
        <dbReference type="SAM" id="MobiDB-lite"/>
    </source>
</evidence>
<sequence length="239" mass="27508">MICKECQIDFVSLGLEELNHHTLSQHRNRLELSLYGEVNHVRLKYTVTLWRASDLLFYCPFQGCRLRCGTRPILEDHIAELHPLVIEDGNIQNFTPEVKQRKGKCMEWHYYLPVLAGKPGIVNTSTRQPTSSHSTQTSITKAPEQLRPTYTAESSEAETTPATSTASKIRKAEPTKSEQLRASLRDEYMKRLHEDMMETLSDCSRAVDFKESSRRREEMEAWFEEGMRMLLKVDGSVDA</sequence>
<dbReference type="InterPro" id="IPR013087">
    <property type="entry name" value="Znf_C2H2_type"/>
</dbReference>
<feature type="compositionally biased region" description="Low complexity" evidence="1">
    <location>
        <begin position="151"/>
        <end position="167"/>
    </location>
</feature>
<evidence type="ECO:0000259" key="2">
    <source>
        <dbReference type="SMART" id="SM00355"/>
    </source>
</evidence>
<name>A0A3N4HLS1_ASCIM</name>
<proteinExistence type="predicted"/>
<dbReference type="Proteomes" id="UP000275078">
    <property type="component" value="Unassembled WGS sequence"/>
</dbReference>
<feature type="region of interest" description="Disordered" evidence="1">
    <location>
        <begin position="122"/>
        <end position="180"/>
    </location>
</feature>
<dbReference type="EMBL" id="ML119820">
    <property type="protein sequence ID" value="RPA73468.1"/>
    <property type="molecule type" value="Genomic_DNA"/>
</dbReference>
<dbReference type="AlphaFoldDB" id="A0A3N4HLS1"/>